<accession>A0ACA9QTE8</accession>
<feature type="non-terminal residue" evidence="1">
    <location>
        <position position="1"/>
    </location>
</feature>
<dbReference type="Proteomes" id="UP000789525">
    <property type="component" value="Unassembled WGS sequence"/>
</dbReference>
<evidence type="ECO:0000313" key="1">
    <source>
        <dbReference type="EMBL" id="CAG8761568.1"/>
    </source>
</evidence>
<keyword evidence="2" id="KW-1185">Reference proteome</keyword>
<reference evidence="1" key="1">
    <citation type="submission" date="2021-06" db="EMBL/GenBank/DDBJ databases">
        <authorList>
            <person name="Kallberg Y."/>
            <person name="Tangrot J."/>
            <person name="Rosling A."/>
        </authorList>
    </citation>
    <scope>NUCLEOTIDE SEQUENCE</scope>
    <source>
        <strain evidence="1">CL356</strain>
    </source>
</reference>
<proteinExistence type="predicted"/>
<organism evidence="1 2">
    <name type="scientific">Acaulospora colombiana</name>
    <dbReference type="NCBI Taxonomy" id="27376"/>
    <lineage>
        <taxon>Eukaryota</taxon>
        <taxon>Fungi</taxon>
        <taxon>Fungi incertae sedis</taxon>
        <taxon>Mucoromycota</taxon>
        <taxon>Glomeromycotina</taxon>
        <taxon>Glomeromycetes</taxon>
        <taxon>Diversisporales</taxon>
        <taxon>Acaulosporaceae</taxon>
        <taxon>Acaulospora</taxon>
    </lineage>
</organism>
<gene>
    <name evidence="1" type="ORF">ACOLOM_LOCUS13227</name>
</gene>
<dbReference type="EMBL" id="CAJVPT010059201">
    <property type="protein sequence ID" value="CAG8761568.1"/>
    <property type="molecule type" value="Genomic_DNA"/>
</dbReference>
<name>A0ACA9QTE8_9GLOM</name>
<comment type="caution">
    <text evidence="1">The sequence shown here is derived from an EMBL/GenBank/DDBJ whole genome shotgun (WGS) entry which is preliminary data.</text>
</comment>
<sequence length="177" mass="19355">AMRVLHVGEASGISGASTEIIQKIPLVKFKALRREGGSDERDNQQSPTDTVVLVLPESQSEPSSTTSPPHEKSRLKSFFGKGTARPPEPEPFTISNPDDAVCSICLSSYEDGEELRNLWCSHHFHKTCVDEWLILNRRCPMCRMDVVEMTEQHNKKAKNSANGNSDDDAGEGSSGGG</sequence>
<feature type="non-terminal residue" evidence="1">
    <location>
        <position position="177"/>
    </location>
</feature>
<evidence type="ECO:0000313" key="2">
    <source>
        <dbReference type="Proteomes" id="UP000789525"/>
    </source>
</evidence>
<protein>
    <submittedName>
        <fullName evidence="1">2657_t:CDS:1</fullName>
    </submittedName>
</protein>